<dbReference type="GO" id="GO:0006002">
    <property type="term" value="P:fructose 6-phosphate metabolic process"/>
    <property type="evidence" value="ECO:0007669"/>
    <property type="project" value="InterPro"/>
</dbReference>
<sequence>MGSGRILVAQGGGPTAVINQSLVGVTLEARRFRDVTRVYGALHGVRGIVDEEFVDLTQETSHNLELVAGTPSSALGSTRDKPDEKYCAEIFNVLRAHEIEHFFYIGGNDSSDTVRIVSEQARAAGYPLRAIHIPKTIDNDLVGSDHTPGFPSAARFVAQAFAGANLDNASLPGVYVGVVMGRHAGFLTAASALGKKFPDDGPHLIYLPERVFELERFLADVKATYERFGRCVIAVSEGIHDASGAPIATLLAKEVEQDAHGNVQLSGTGALADLLCDAIKARLGIRRVRGDTFGYLQRSFIGCVSDVDQREAREVGEKAVQFALWGQADGSVAIRRTGFYSADYALLPLADVAGKTRTMEDEFIAASGTDVTDAFRLYLRPLLGSGMPDAFRLRPAPVAKILKR</sequence>
<dbReference type="RefSeq" id="WP_107140380.1">
    <property type="nucleotide sequence ID" value="NZ_CP028324.1"/>
</dbReference>
<dbReference type="GO" id="GO:0003872">
    <property type="term" value="F:6-phosphofructokinase activity"/>
    <property type="evidence" value="ECO:0007669"/>
    <property type="project" value="UniProtKB-UniRule"/>
</dbReference>
<keyword evidence="4 8" id="KW-0479">Metal-binding</keyword>
<dbReference type="GO" id="GO:0046872">
    <property type="term" value="F:metal ion binding"/>
    <property type="evidence" value="ECO:0007669"/>
    <property type="project" value="UniProtKB-KW"/>
</dbReference>
<gene>
    <name evidence="8" type="primary">pfp</name>
    <name evidence="10" type="ORF">C9I28_04320</name>
</gene>
<comment type="catalytic activity">
    <reaction evidence="7 8">
        <text>beta-D-fructose 6-phosphate + diphosphate = beta-D-fructose 1,6-bisphosphate + phosphate + H(+)</text>
        <dbReference type="Rhea" id="RHEA:13613"/>
        <dbReference type="ChEBI" id="CHEBI:15378"/>
        <dbReference type="ChEBI" id="CHEBI:32966"/>
        <dbReference type="ChEBI" id="CHEBI:33019"/>
        <dbReference type="ChEBI" id="CHEBI:43474"/>
        <dbReference type="ChEBI" id="CHEBI:57634"/>
        <dbReference type="EC" id="2.7.1.90"/>
    </reaction>
</comment>
<keyword evidence="3 8" id="KW-0808">Transferase</keyword>
<evidence type="ECO:0000259" key="9">
    <source>
        <dbReference type="Pfam" id="PF00365"/>
    </source>
</evidence>
<proteinExistence type="inferred from homology"/>
<feature type="binding site" evidence="8">
    <location>
        <position position="237"/>
    </location>
    <ligand>
        <name>substrate</name>
    </ligand>
</feature>
<dbReference type="Gene3D" id="3.40.50.450">
    <property type="match status" value="1"/>
</dbReference>
<comment type="similarity">
    <text evidence="8">Belongs to the phosphofructokinase type A (PFKA) family. PPi-dependent PFK group II subfamily. Clade 'B2' sub-subfamily.</text>
</comment>
<feature type="binding site" evidence="8">
    <location>
        <begin position="295"/>
        <end position="298"/>
    </location>
    <ligand>
        <name>substrate</name>
    </ligand>
</feature>
<dbReference type="AlphaFoldDB" id="A0A2R4C5Z0"/>
<evidence type="ECO:0000256" key="1">
    <source>
        <dbReference type="ARBA" id="ARBA00001946"/>
    </source>
</evidence>
<comment type="pathway">
    <text evidence="8">Carbohydrate degradation; glycolysis; D-glyceraldehyde 3-phosphate and glycerone phosphate from D-glucose: step 3/4.</text>
</comment>
<dbReference type="OrthoDB" id="9802503at2"/>
<evidence type="ECO:0000256" key="8">
    <source>
        <dbReference type="HAMAP-Rule" id="MF_01978"/>
    </source>
</evidence>
<evidence type="ECO:0000256" key="5">
    <source>
        <dbReference type="ARBA" id="ARBA00022777"/>
    </source>
</evidence>
<dbReference type="InterPro" id="IPR050929">
    <property type="entry name" value="PFKA"/>
</dbReference>
<evidence type="ECO:0000313" key="11">
    <source>
        <dbReference type="Proteomes" id="UP000240505"/>
    </source>
</evidence>
<dbReference type="InterPro" id="IPR035966">
    <property type="entry name" value="PKF_sf"/>
</dbReference>
<dbReference type="GO" id="GO:0005737">
    <property type="term" value="C:cytoplasm"/>
    <property type="evidence" value="ECO:0007669"/>
    <property type="project" value="UniProtKB-SubCell"/>
</dbReference>
<comment type="subunit">
    <text evidence="8">Homodimer.</text>
</comment>
<comment type="subcellular location">
    <subcellularLocation>
        <location evidence="8">Cytoplasm</location>
    </subcellularLocation>
</comment>
<comment type="activity regulation">
    <text evidence="8">Non-allosteric.</text>
</comment>
<comment type="cofactor">
    <cofactor evidence="1 8">
        <name>Mg(2+)</name>
        <dbReference type="ChEBI" id="CHEBI:18420"/>
    </cofactor>
</comment>
<name>A0A2R4C5Z0_9BURK</name>
<accession>A0A2R4C5Z0</accession>
<dbReference type="GO" id="GO:0047334">
    <property type="term" value="F:diphosphate-fructose-6-phosphate 1-phosphotransferase activity"/>
    <property type="evidence" value="ECO:0007669"/>
    <property type="project" value="UniProtKB-EC"/>
</dbReference>
<evidence type="ECO:0000313" key="10">
    <source>
        <dbReference type="EMBL" id="AVR95029.1"/>
    </source>
</evidence>
<evidence type="ECO:0000256" key="4">
    <source>
        <dbReference type="ARBA" id="ARBA00022723"/>
    </source>
</evidence>
<feature type="site" description="Important for catalytic activity; stabilizes the transition state when the phosphoryl donor is PPi" evidence="8">
    <location>
        <position position="135"/>
    </location>
</feature>
<feature type="binding site" evidence="8">
    <location>
        <position position="13"/>
    </location>
    <ligand>
        <name>diphosphate</name>
        <dbReference type="ChEBI" id="CHEBI:33019"/>
    </ligand>
</feature>
<organism evidence="10 11">
    <name type="scientific">Pseudoduganella armeniaca</name>
    <dbReference type="NCBI Taxonomy" id="2072590"/>
    <lineage>
        <taxon>Bacteria</taxon>
        <taxon>Pseudomonadati</taxon>
        <taxon>Pseudomonadota</taxon>
        <taxon>Betaproteobacteria</taxon>
        <taxon>Burkholderiales</taxon>
        <taxon>Oxalobacteraceae</taxon>
        <taxon>Telluria group</taxon>
        <taxon>Pseudoduganella</taxon>
    </lineage>
</organism>
<dbReference type="EMBL" id="CP028324">
    <property type="protein sequence ID" value="AVR95029.1"/>
    <property type="molecule type" value="Genomic_DNA"/>
</dbReference>
<dbReference type="Pfam" id="PF00365">
    <property type="entry name" value="PFK"/>
    <property type="match status" value="1"/>
</dbReference>
<reference evidence="10 11" key="1">
    <citation type="submission" date="2018-03" db="EMBL/GenBank/DDBJ databases">
        <title>Massilia armeniaca sp. nov., isolated from desert soil.</title>
        <authorList>
            <person name="Huang H."/>
            <person name="Ren M."/>
        </authorList>
    </citation>
    <scope>NUCLEOTIDE SEQUENCE [LARGE SCALE GENOMIC DNA]</scope>
    <source>
        <strain evidence="10 11">ZMN-3</strain>
    </source>
</reference>
<dbReference type="KEGG" id="masz:C9I28_04320"/>
<comment type="function">
    <text evidence="2 8">Catalyzes the phosphorylation of D-fructose 6-phosphate, the first committing step of glycolysis. Uses inorganic phosphate (PPi) as phosphoryl donor instead of ATP like common ATP-dependent phosphofructokinases (ATP-PFKs), which renders the reaction reversible, and can thus function both in glycolysis and gluconeogenesis. Consistently, PPi-PFK can replace the enzymes of both the forward (ATP-PFK) and reverse (fructose-bisphosphatase (FBPase)) reactions.</text>
</comment>
<dbReference type="PANTHER" id="PTHR45770">
    <property type="entry name" value="ATP-DEPENDENT 6-PHOSPHOFRUCTOKINASE 1"/>
    <property type="match status" value="1"/>
</dbReference>
<evidence type="ECO:0000256" key="7">
    <source>
        <dbReference type="ARBA" id="ARBA00048072"/>
    </source>
</evidence>
<evidence type="ECO:0000256" key="6">
    <source>
        <dbReference type="ARBA" id="ARBA00022842"/>
    </source>
</evidence>
<dbReference type="HAMAP" id="MF_01978">
    <property type="entry name" value="Phosphofructokinase_II_B2"/>
    <property type="match status" value="1"/>
</dbReference>
<dbReference type="InterPro" id="IPR011404">
    <property type="entry name" value="PPi-PFK"/>
</dbReference>
<feature type="binding site" evidence="8">
    <location>
        <begin position="136"/>
        <end position="138"/>
    </location>
    <ligand>
        <name>substrate</name>
    </ligand>
</feature>
<keyword evidence="8" id="KW-0324">Glycolysis</keyword>
<dbReference type="InterPro" id="IPR022953">
    <property type="entry name" value="ATP_PFK"/>
</dbReference>
<feature type="binding site" evidence="8">
    <location>
        <begin position="180"/>
        <end position="182"/>
    </location>
    <ligand>
        <name>substrate</name>
    </ligand>
</feature>
<dbReference type="NCBIfam" id="NF010675">
    <property type="entry name" value="PRK14072.1"/>
    <property type="match status" value="1"/>
</dbReference>
<dbReference type="Gene3D" id="3.40.50.460">
    <property type="entry name" value="Phosphofructokinase domain"/>
    <property type="match status" value="1"/>
</dbReference>
<protein>
    <recommendedName>
        <fullName evidence="8">Pyrophosphate--fructose 6-phosphate 1-phosphotransferase</fullName>
        <ecNumber evidence="8">2.7.1.90</ecNumber>
    </recommendedName>
    <alternativeName>
        <fullName evidence="8">6-phosphofructokinase, pyrophosphate dependent</fullName>
    </alternativeName>
    <alternativeName>
        <fullName evidence="8">PPi-dependent phosphofructokinase</fullName>
        <shortName evidence="8">PPi-PFK</shortName>
    </alternativeName>
    <alternativeName>
        <fullName evidence="8">Pyrophosphate-dependent 6-phosphofructose-1-kinase</fullName>
    </alternativeName>
</protein>
<evidence type="ECO:0000256" key="3">
    <source>
        <dbReference type="ARBA" id="ARBA00022679"/>
    </source>
</evidence>
<feature type="active site" description="Proton acceptor" evidence="8">
    <location>
        <position position="138"/>
    </location>
</feature>
<keyword evidence="8" id="KW-0963">Cytoplasm</keyword>
<dbReference type="PRINTS" id="PR00476">
    <property type="entry name" value="PHFRCTKINASE"/>
</dbReference>
<feature type="domain" description="Phosphofructokinase" evidence="9">
    <location>
        <begin position="5"/>
        <end position="322"/>
    </location>
</feature>
<dbReference type="InterPro" id="IPR000023">
    <property type="entry name" value="Phosphofructokinase_dom"/>
</dbReference>
<keyword evidence="5 8" id="KW-0418">Kinase</keyword>
<keyword evidence="6 8" id="KW-0460">Magnesium</keyword>
<dbReference type="Proteomes" id="UP000240505">
    <property type="component" value="Chromosome"/>
</dbReference>
<feature type="site" description="Important for catalytic activity and substrate specificity; stabilizes the transition state when the phosphoryl donor is PPi; prevents ATP from binding by mimicking the alpha-phosphate group of ATP" evidence="8">
    <location>
        <position position="109"/>
    </location>
</feature>
<dbReference type="PIRSF" id="PIRSF036483">
    <property type="entry name" value="PFK_XF0274"/>
    <property type="match status" value="1"/>
</dbReference>
<dbReference type="SUPFAM" id="SSF53784">
    <property type="entry name" value="Phosphofructokinase"/>
    <property type="match status" value="1"/>
</dbReference>
<keyword evidence="11" id="KW-1185">Reference proteome</keyword>
<dbReference type="UniPathway" id="UPA00109">
    <property type="reaction ID" value="UER00182"/>
</dbReference>
<feature type="binding site" evidence="8">
    <location>
        <position position="108"/>
    </location>
    <ligand>
        <name>Mg(2+)</name>
        <dbReference type="ChEBI" id="CHEBI:18420"/>
        <note>catalytic</note>
    </ligand>
</feature>
<evidence type="ECO:0000256" key="2">
    <source>
        <dbReference type="ARBA" id="ARBA00003138"/>
    </source>
</evidence>
<dbReference type="EC" id="2.7.1.90" evidence="8"/>